<dbReference type="EMBL" id="CP035464">
    <property type="protein sequence ID" value="QAY32399.1"/>
    <property type="molecule type" value="Genomic_DNA"/>
</dbReference>
<dbReference type="PROSITE" id="PS00107">
    <property type="entry name" value="PROTEIN_KINASE_ATP"/>
    <property type="match status" value="1"/>
</dbReference>
<keyword evidence="3 7" id="KW-0418">Kinase</keyword>
<keyword evidence="7" id="KW-0723">Serine/threonine-protein kinase</keyword>
<dbReference type="AlphaFoldDB" id="A0A4P6E2G0"/>
<evidence type="ECO:0000313" key="8">
    <source>
        <dbReference type="Proteomes" id="UP000293589"/>
    </source>
</evidence>
<dbReference type="PANTHER" id="PTHR43289:SF34">
    <property type="entry name" value="SERINE_THREONINE-PROTEIN KINASE YBDM-RELATED"/>
    <property type="match status" value="1"/>
</dbReference>
<feature type="domain" description="Protein kinase" evidence="6">
    <location>
        <begin position="86"/>
        <end position="338"/>
    </location>
</feature>
<feature type="binding site" evidence="5">
    <location>
        <position position="115"/>
    </location>
    <ligand>
        <name>ATP</name>
        <dbReference type="ChEBI" id="CHEBI:30616"/>
    </ligand>
</feature>
<dbReference type="Gene3D" id="1.10.510.10">
    <property type="entry name" value="Transferase(Phosphotransferase) domain 1"/>
    <property type="match status" value="1"/>
</dbReference>
<evidence type="ECO:0000313" key="7">
    <source>
        <dbReference type="EMBL" id="QAY32399.1"/>
    </source>
</evidence>
<dbReference type="PANTHER" id="PTHR43289">
    <property type="entry name" value="MITOGEN-ACTIVATED PROTEIN KINASE KINASE KINASE 20-RELATED"/>
    <property type="match status" value="1"/>
</dbReference>
<evidence type="ECO:0000256" key="4">
    <source>
        <dbReference type="ARBA" id="ARBA00022840"/>
    </source>
</evidence>
<evidence type="ECO:0000256" key="2">
    <source>
        <dbReference type="ARBA" id="ARBA00022741"/>
    </source>
</evidence>
<dbReference type="GO" id="GO:0004674">
    <property type="term" value="F:protein serine/threonine kinase activity"/>
    <property type="evidence" value="ECO:0007669"/>
    <property type="project" value="UniProtKB-KW"/>
</dbReference>
<dbReference type="Pfam" id="PF00069">
    <property type="entry name" value="Pkinase"/>
    <property type="match status" value="1"/>
</dbReference>
<reference evidence="7 8" key="1">
    <citation type="submission" date="2019-01" db="EMBL/GenBank/DDBJ databases">
        <title>Complete genome sequence of Bifidobacterium gallinarum CACC 514.</title>
        <authorList>
            <person name="Jung M."/>
        </authorList>
    </citation>
    <scope>NUCLEOTIDE SEQUENCE [LARGE SCALE GENOMIC DNA]</scope>
    <source>
        <strain evidence="7 8">CACC 514</strain>
    </source>
</reference>
<dbReference type="Proteomes" id="UP000293589">
    <property type="component" value="Chromosome"/>
</dbReference>
<evidence type="ECO:0000256" key="3">
    <source>
        <dbReference type="ARBA" id="ARBA00022777"/>
    </source>
</evidence>
<keyword evidence="2 5" id="KW-0547">Nucleotide-binding</keyword>
<keyword evidence="4 5" id="KW-0067">ATP-binding</keyword>
<dbReference type="InterPro" id="IPR000719">
    <property type="entry name" value="Prot_kinase_dom"/>
</dbReference>
<dbReference type="InterPro" id="IPR017441">
    <property type="entry name" value="Protein_kinase_ATP_BS"/>
</dbReference>
<dbReference type="GO" id="GO:0005524">
    <property type="term" value="F:ATP binding"/>
    <property type="evidence" value="ECO:0007669"/>
    <property type="project" value="UniProtKB-UniRule"/>
</dbReference>
<sequence>MGCALVVYAACRSWSVAGRGVCGPGGRCVRGLVDTAAAMPVHWQWGKDMEPAAPFIRPHAELRGTGNACGKAIVMVAEGTLVGGRYRILTQVGIGGMSTVYLAMDASLNRRWAVKQMRDAGSAERRDVMLRSLTVESEMIARLDHPAIPRIVDLIDDDTGVFVVMDFVEGQTLRTLLEREGPQDEALVVDWGIQLCDVLDYLHRRTPMVVFRDMKPSNVMLTPDGMVKLIDFGIAIEQGETGENRDGIGDGRRLGTPGYGAPEQFEPGGVLDARVDIHALGATLFQLLTGVHPREGIVPVRGIRPELSTGLEHVIAKATSPDPQQRYASCAEFAYALGHCRDGERSRRRTLLRRWRIFAGTAAASVACLALSAGSLLAADHERNSDYTHWMRQAEQASADPVAEQACRRAAEILPGSIEPYRHLIDRYTADGVFSQAEEATYTALLNRHADALRSDRTAWAQLCFDTGRLYWYYYAVEPNDADAEGSRMTRIRAAAPWMRDAAETETFEETALAGIYAGIAEFNVRIVPLINEGHDGGRYQPYFGLLQRLVESASAQRSEVIRLEAANLALDALLTYPRKFRADGVPRKDMERLCARAGDVAETTDTTADAHDDARDRALGSVPVVLQAIENAYMDHKGDLQ</sequence>
<dbReference type="KEGG" id="bgx:ESN35_02310"/>
<dbReference type="Gene3D" id="3.30.200.20">
    <property type="entry name" value="Phosphorylase Kinase, domain 1"/>
    <property type="match status" value="1"/>
</dbReference>
<evidence type="ECO:0000259" key="6">
    <source>
        <dbReference type="PROSITE" id="PS50011"/>
    </source>
</evidence>
<gene>
    <name evidence="7" type="ORF">ESN35_02310</name>
</gene>
<dbReference type="STRING" id="78344.BIGA_0390"/>
<keyword evidence="1" id="KW-0808">Transferase</keyword>
<dbReference type="SUPFAM" id="SSF56112">
    <property type="entry name" value="Protein kinase-like (PK-like)"/>
    <property type="match status" value="1"/>
</dbReference>
<dbReference type="InterPro" id="IPR011009">
    <property type="entry name" value="Kinase-like_dom_sf"/>
</dbReference>
<name>A0A4P6E2G0_9BIFI</name>
<protein>
    <submittedName>
        <fullName evidence="7">Serine/threonine protein kinase</fullName>
    </submittedName>
</protein>
<accession>A0A4P6E2G0</accession>
<evidence type="ECO:0000256" key="1">
    <source>
        <dbReference type="ARBA" id="ARBA00022679"/>
    </source>
</evidence>
<proteinExistence type="predicted"/>
<dbReference type="CDD" id="cd14014">
    <property type="entry name" value="STKc_PknB_like"/>
    <property type="match status" value="1"/>
</dbReference>
<dbReference type="PROSITE" id="PS50011">
    <property type="entry name" value="PROTEIN_KINASE_DOM"/>
    <property type="match status" value="1"/>
</dbReference>
<dbReference type="SMART" id="SM00220">
    <property type="entry name" value="S_TKc"/>
    <property type="match status" value="1"/>
</dbReference>
<evidence type="ECO:0000256" key="5">
    <source>
        <dbReference type="PROSITE-ProRule" id="PRU10141"/>
    </source>
</evidence>
<organism evidence="7 8">
    <name type="scientific">Bifidobacterium pullorum subsp. gallinarum</name>
    <dbReference type="NCBI Taxonomy" id="78344"/>
    <lineage>
        <taxon>Bacteria</taxon>
        <taxon>Bacillati</taxon>
        <taxon>Actinomycetota</taxon>
        <taxon>Actinomycetes</taxon>
        <taxon>Bifidobacteriales</taxon>
        <taxon>Bifidobacteriaceae</taxon>
        <taxon>Bifidobacterium</taxon>
    </lineage>
</organism>